<sequence>MPFDMTTREAGSGETVPARPEIKPFASAERAWLWAAGCLAARRAGQPAPRDPAMPCTPETILLRLDRLYRARRIDLVHVRILRRWGDRGRAPDPRRGGDRNDWRQWRAALAELEDVLRELGIVAGFEIVPNSLGRENFCRKIGL</sequence>
<evidence type="ECO:0000256" key="1">
    <source>
        <dbReference type="SAM" id="MobiDB-lite"/>
    </source>
</evidence>
<dbReference type="EMBL" id="JAKGBZ010000045">
    <property type="protein sequence ID" value="MCF3948283.1"/>
    <property type="molecule type" value="Genomic_DNA"/>
</dbReference>
<organism evidence="2 3">
    <name type="scientific">Acidiphilium iwatense</name>
    <dbReference type="NCBI Taxonomy" id="768198"/>
    <lineage>
        <taxon>Bacteria</taxon>
        <taxon>Pseudomonadati</taxon>
        <taxon>Pseudomonadota</taxon>
        <taxon>Alphaproteobacteria</taxon>
        <taxon>Acetobacterales</taxon>
        <taxon>Acidocellaceae</taxon>
        <taxon>Acidiphilium</taxon>
    </lineage>
</organism>
<dbReference type="RefSeq" id="WP_235705568.1">
    <property type="nucleotide sequence ID" value="NZ_JAKGBZ010000045.1"/>
</dbReference>
<gene>
    <name evidence="2" type="ORF">L2A60_16540</name>
</gene>
<reference evidence="2 3" key="1">
    <citation type="submission" date="2022-01" db="EMBL/GenBank/DDBJ databases">
        <authorList>
            <person name="Won M."/>
            <person name="Kim S.-J."/>
            <person name="Kwon S.-W."/>
        </authorList>
    </citation>
    <scope>NUCLEOTIDE SEQUENCE [LARGE SCALE GENOMIC DNA]</scope>
    <source>
        <strain evidence="2 3">KCTC 23505</strain>
    </source>
</reference>
<evidence type="ECO:0000313" key="3">
    <source>
        <dbReference type="Proteomes" id="UP001521209"/>
    </source>
</evidence>
<proteinExistence type="predicted"/>
<keyword evidence="3" id="KW-1185">Reference proteome</keyword>
<accession>A0ABS9E011</accession>
<feature type="region of interest" description="Disordered" evidence="1">
    <location>
        <begin position="1"/>
        <end position="21"/>
    </location>
</feature>
<protein>
    <submittedName>
        <fullName evidence="2">Uncharacterized protein</fullName>
    </submittedName>
</protein>
<name>A0ABS9E011_9PROT</name>
<comment type="caution">
    <text evidence="2">The sequence shown here is derived from an EMBL/GenBank/DDBJ whole genome shotgun (WGS) entry which is preliminary data.</text>
</comment>
<evidence type="ECO:0000313" key="2">
    <source>
        <dbReference type="EMBL" id="MCF3948283.1"/>
    </source>
</evidence>
<dbReference type="Proteomes" id="UP001521209">
    <property type="component" value="Unassembled WGS sequence"/>
</dbReference>